<evidence type="ECO:0000313" key="11">
    <source>
        <dbReference type="Proteomes" id="UP000005666"/>
    </source>
</evidence>
<feature type="compositionally biased region" description="Acidic residues" evidence="9">
    <location>
        <begin position="78"/>
        <end position="92"/>
    </location>
</feature>
<dbReference type="AlphaFoldDB" id="G8BXM4"/>
<dbReference type="GeneID" id="11534511"/>
<protein>
    <recommendedName>
        <fullName evidence="3">H/ACA ribonucleoprotein complex non-core subunit NAF1</fullName>
    </recommendedName>
</protein>
<dbReference type="Pfam" id="PF04410">
    <property type="entry name" value="Gar1"/>
    <property type="match status" value="1"/>
</dbReference>
<feature type="compositionally biased region" description="Acidic residues" evidence="9">
    <location>
        <begin position="227"/>
        <end position="243"/>
    </location>
</feature>
<dbReference type="RefSeq" id="XP_003687086.1">
    <property type="nucleotide sequence ID" value="XM_003687038.1"/>
</dbReference>
<comment type="subcellular location">
    <subcellularLocation>
        <location evidence="1">Nucleus</location>
    </subcellularLocation>
</comment>
<evidence type="ECO:0000256" key="6">
    <source>
        <dbReference type="ARBA" id="ARBA00022553"/>
    </source>
</evidence>
<evidence type="ECO:0000256" key="1">
    <source>
        <dbReference type="ARBA" id="ARBA00004123"/>
    </source>
</evidence>
<evidence type="ECO:0000256" key="7">
    <source>
        <dbReference type="ARBA" id="ARBA00022884"/>
    </source>
</evidence>
<comment type="similarity">
    <text evidence="2">Belongs to the NAF1 family.</text>
</comment>
<evidence type="ECO:0000256" key="2">
    <source>
        <dbReference type="ARBA" id="ARBA00009801"/>
    </source>
</evidence>
<dbReference type="eggNOG" id="KOG2236">
    <property type="taxonomic scope" value="Eukaryota"/>
</dbReference>
<evidence type="ECO:0000256" key="3">
    <source>
        <dbReference type="ARBA" id="ARBA00021438"/>
    </source>
</evidence>
<evidence type="ECO:0000256" key="8">
    <source>
        <dbReference type="ARBA" id="ARBA00023242"/>
    </source>
</evidence>
<dbReference type="InterPro" id="IPR009000">
    <property type="entry name" value="Transl_B-barrel_sf"/>
</dbReference>
<dbReference type="SUPFAM" id="SSF50447">
    <property type="entry name" value="Translation proteins"/>
    <property type="match status" value="1"/>
</dbReference>
<keyword evidence="5" id="KW-0698">rRNA processing</keyword>
<dbReference type="OMA" id="FNGIPMT"/>
<feature type="compositionally biased region" description="Polar residues" evidence="9">
    <location>
        <begin position="283"/>
        <end position="323"/>
    </location>
</feature>
<dbReference type="PANTHER" id="PTHR31633">
    <property type="entry name" value="H/ACA RIBONUCLEOPROTEIN COMPLEX NON-CORE SUBUNIT NAF1"/>
    <property type="match status" value="1"/>
</dbReference>
<feature type="region of interest" description="Disordered" evidence="9">
    <location>
        <begin position="442"/>
        <end position="479"/>
    </location>
</feature>
<keyword evidence="4" id="KW-0690">Ribosome biogenesis</keyword>
<reference evidence="10 11" key="1">
    <citation type="journal article" date="2011" name="Proc. Natl. Acad. Sci. U.S.A.">
        <title>Evolutionary erosion of yeast sex chromosomes by mating-type switching accidents.</title>
        <authorList>
            <person name="Gordon J.L."/>
            <person name="Armisen D."/>
            <person name="Proux-Wera E."/>
            <person name="Oheigeartaigh S.S."/>
            <person name="Byrne K.P."/>
            <person name="Wolfe K.H."/>
        </authorList>
    </citation>
    <scope>NUCLEOTIDE SEQUENCE [LARGE SCALE GENOMIC DNA]</scope>
    <source>
        <strain evidence="11">ATCC 24235 / CBS 4417 / NBRC 1672 / NRRL Y-8282 / UCD 70-5</strain>
    </source>
</reference>
<feature type="compositionally biased region" description="Polar residues" evidence="9">
    <location>
        <begin position="465"/>
        <end position="479"/>
    </location>
</feature>
<dbReference type="InterPro" id="IPR007504">
    <property type="entry name" value="H/ACA_rnp_Gar1/Naf1"/>
</dbReference>
<keyword evidence="6" id="KW-0597">Phosphoprotein</keyword>
<keyword evidence="7" id="KW-0694">RNA-binding</keyword>
<evidence type="ECO:0000256" key="4">
    <source>
        <dbReference type="ARBA" id="ARBA00022517"/>
    </source>
</evidence>
<keyword evidence="11" id="KW-1185">Reference proteome</keyword>
<dbReference type="Proteomes" id="UP000005666">
    <property type="component" value="Chromosome 9"/>
</dbReference>
<feature type="compositionally biased region" description="Low complexity" evidence="9">
    <location>
        <begin position="442"/>
        <end position="452"/>
    </location>
</feature>
<gene>
    <name evidence="10" type="primary">TPHA0I01460</name>
    <name evidence="10" type="ordered locus">TPHA_0I01460</name>
</gene>
<feature type="compositionally biased region" description="Basic and acidic residues" evidence="9">
    <location>
        <begin position="39"/>
        <end position="54"/>
    </location>
</feature>
<dbReference type="GO" id="GO:0001522">
    <property type="term" value="P:pseudouridine synthesis"/>
    <property type="evidence" value="ECO:0007669"/>
    <property type="project" value="InterPro"/>
</dbReference>
<evidence type="ECO:0000256" key="9">
    <source>
        <dbReference type="SAM" id="MobiDB-lite"/>
    </source>
</evidence>
<feature type="region of interest" description="Disordered" evidence="9">
    <location>
        <begin position="1"/>
        <end position="95"/>
    </location>
</feature>
<name>G8BXM4_TETPH</name>
<evidence type="ECO:0000313" key="10">
    <source>
        <dbReference type="EMBL" id="CCE64652.1"/>
    </source>
</evidence>
<dbReference type="GO" id="GO:0006364">
    <property type="term" value="P:rRNA processing"/>
    <property type="evidence" value="ECO:0007669"/>
    <property type="project" value="UniProtKB-KW"/>
</dbReference>
<feature type="compositionally biased region" description="Basic residues" evidence="9">
    <location>
        <begin position="248"/>
        <end position="257"/>
    </location>
</feature>
<sequence length="479" mass="54611">MSEDLFSKALQDDGLEVELPKLDQNDMDNITVDEAELEEDRKEIDTGSKSHWESESDSDSDSESEESSASSDASSDNESNDEIEDDIEEENMEGPIKSKHETLEEESAEIPADYQISETTVLKSIGTIKSLYNNNVIVETSTSGENRVLKDGSIFCLSKEKKLLGRLVEVFGKLTSPLYRVLLPKDADMSEWKEKVGEDVSIIVSDSAWVDTFMIRKFKGTDASNAFDEELPESEQEFSDDEKEMNYKKMKKQQRKSNKNENNATKKVQKPNANNNSNRRNIPKSQHPATRFPSYQAQPSNENTRVSSYKPRNSRNQNVDSSQTNYDAIQQNTTPVYPPVSQFNPQNNFNNFNPNMNMNMNLMNTNMYLNAGQSISANFNTQQPQMYPLLGNQFSTPAMPPIQPLIYQNQPSFNNNNNNINNQNSSQSHMNQVLQLHSLLLQQQQQQQQQQQTYTMNGDKHKDNGNSYKNNNEKSNFYQ</sequence>
<dbReference type="EMBL" id="HE612864">
    <property type="protein sequence ID" value="CCE64652.1"/>
    <property type="molecule type" value="Genomic_DNA"/>
</dbReference>
<dbReference type="InterPro" id="IPR038664">
    <property type="entry name" value="Gar1/Naf1_Cbf5-bd_sf"/>
</dbReference>
<dbReference type="PANTHER" id="PTHR31633:SF1">
    <property type="entry name" value="H_ACA RIBONUCLEOPROTEIN COMPLEX NON-CORE SUBUNIT NAF1"/>
    <property type="match status" value="1"/>
</dbReference>
<feature type="region of interest" description="Disordered" evidence="9">
    <location>
        <begin position="227"/>
        <end position="323"/>
    </location>
</feature>
<dbReference type="GO" id="GO:0005654">
    <property type="term" value="C:nucleoplasm"/>
    <property type="evidence" value="ECO:0007669"/>
    <property type="project" value="EnsemblFungi"/>
</dbReference>
<dbReference type="InterPro" id="IPR040309">
    <property type="entry name" value="Naf1"/>
</dbReference>
<feature type="compositionally biased region" description="Acidic residues" evidence="9">
    <location>
        <begin position="55"/>
        <end position="66"/>
    </location>
</feature>
<organism evidence="10 11">
    <name type="scientific">Tetrapisispora phaffii (strain ATCC 24235 / CBS 4417 / NBRC 1672 / NRRL Y-8282 / UCD 70-5)</name>
    <name type="common">Yeast</name>
    <name type="synonym">Fabospora phaffii</name>
    <dbReference type="NCBI Taxonomy" id="1071381"/>
    <lineage>
        <taxon>Eukaryota</taxon>
        <taxon>Fungi</taxon>
        <taxon>Dikarya</taxon>
        <taxon>Ascomycota</taxon>
        <taxon>Saccharomycotina</taxon>
        <taxon>Saccharomycetes</taxon>
        <taxon>Saccharomycetales</taxon>
        <taxon>Saccharomycetaceae</taxon>
        <taxon>Tetrapisispora</taxon>
    </lineage>
</organism>
<dbReference type="GO" id="GO:0003723">
    <property type="term" value="F:RNA binding"/>
    <property type="evidence" value="ECO:0007669"/>
    <property type="project" value="UniProtKB-KW"/>
</dbReference>
<dbReference type="Gene3D" id="2.40.10.230">
    <property type="entry name" value="Probable tRNA pseudouridine synthase domain"/>
    <property type="match status" value="1"/>
</dbReference>
<dbReference type="STRING" id="1071381.G8BXM4"/>
<dbReference type="GO" id="GO:0005732">
    <property type="term" value="C:sno(s)RNA-containing ribonucleoprotein complex"/>
    <property type="evidence" value="ECO:0007669"/>
    <property type="project" value="InterPro"/>
</dbReference>
<dbReference type="KEGG" id="tpf:TPHA_0I01460"/>
<feature type="compositionally biased region" description="Low complexity" evidence="9">
    <location>
        <begin position="67"/>
        <end position="77"/>
    </location>
</feature>
<accession>G8BXM4</accession>
<evidence type="ECO:0000256" key="5">
    <source>
        <dbReference type="ARBA" id="ARBA00022552"/>
    </source>
</evidence>
<proteinExistence type="inferred from homology"/>
<keyword evidence="8" id="KW-0539">Nucleus</keyword>
<dbReference type="OrthoDB" id="21550at2759"/>
<dbReference type="GO" id="GO:0000493">
    <property type="term" value="P:box H/ACA snoRNP assembly"/>
    <property type="evidence" value="ECO:0007669"/>
    <property type="project" value="EnsemblFungi"/>
</dbReference>
<dbReference type="HOGENOM" id="CLU_025072_1_0_1"/>